<organism evidence="2 3">
    <name type="scientific">Coccidioides immitis RMSCC 3703</name>
    <dbReference type="NCBI Taxonomy" id="454286"/>
    <lineage>
        <taxon>Eukaryota</taxon>
        <taxon>Fungi</taxon>
        <taxon>Dikarya</taxon>
        <taxon>Ascomycota</taxon>
        <taxon>Pezizomycotina</taxon>
        <taxon>Eurotiomycetes</taxon>
        <taxon>Eurotiomycetidae</taxon>
        <taxon>Onygenales</taxon>
        <taxon>Onygenaceae</taxon>
        <taxon>Coccidioides</taxon>
    </lineage>
</organism>
<dbReference type="AlphaFoldDB" id="A0A0J8R7E8"/>
<accession>A0A0J8R7E8</accession>
<evidence type="ECO:0000313" key="3">
    <source>
        <dbReference type="Proteomes" id="UP000054559"/>
    </source>
</evidence>
<protein>
    <submittedName>
        <fullName evidence="2">Uncharacterized protein</fullName>
    </submittedName>
</protein>
<dbReference type="EMBL" id="DS268195">
    <property type="protein sequence ID" value="KMU80944.1"/>
    <property type="molecule type" value="Genomic_DNA"/>
</dbReference>
<sequence>MAKQGTPPSLNGDFLPALEPGSKKAGDRCMEAKNQVPECSVVPCLLAVPSRGVKEAWSGGASETLVHTAKVHLQPVQRSHPNGVNGLDGKQTVSRQDSQMRCTTHKSLFAVCKLGPLKIVCHPSYRFCPGKAPR</sequence>
<evidence type="ECO:0000256" key="1">
    <source>
        <dbReference type="SAM" id="MobiDB-lite"/>
    </source>
</evidence>
<evidence type="ECO:0000313" key="2">
    <source>
        <dbReference type="EMBL" id="KMU80944.1"/>
    </source>
</evidence>
<gene>
    <name evidence="2" type="ORF">CISG_08886</name>
</gene>
<dbReference type="Proteomes" id="UP000054559">
    <property type="component" value="Unassembled WGS sequence"/>
</dbReference>
<reference evidence="3" key="1">
    <citation type="journal article" date="2010" name="Genome Res.">
        <title>Population genomic sequencing of Coccidioides fungi reveals recent hybridization and transposon control.</title>
        <authorList>
            <person name="Neafsey D.E."/>
            <person name="Barker B.M."/>
            <person name="Sharpton T.J."/>
            <person name="Stajich J.E."/>
            <person name="Park D.J."/>
            <person name="Whiston E."/>
            <person name="Hung C.-Y."/>
            <person name="McMahan C."/>
            <person name="White J."/>
            <person name="Sykes S."/>
            <person name="Heiman D."/>
            <person name="Young S."/>
            <person name="Zeng Q."/>
            <person name="Abouelleil A."/>
            <person name="Aftuck L."/>
            <person name="Bessette D."/>
            <person name="Brown A."/>
            <person name="FitzGerald M."/>
            <person name="Lui A."/>
            <person name="Macdonald J.P."/>
            <person name="Priest M."/>
            <person name="Orbach M.J."/>
            <person name="Galgiani J.N."/>
            <person name="Kirkland T.N."/>
            <person name="Cole G.T."/>
            <person name="Birren B.W."/>
            <person name="Henn M.R."/>
            <person name="Taylor J.W."/>
            <person name="Rounsley S.D."/>
        </authorList>
    </citation>
    <scope>NUCLEOTIDE SEQUENCE [LARGE SCALE GENOMIC DNA]</scope>
    <source>
        <strain evidence="3">RMSCC 3703</strain>
    </source>
</reference>
<feature type="region of interest" description="Disordered" evidence="1">
    <location>
        <begin position="1"/>
        <end position="29"/>
    </location>
</feature>
<feature type="region of interest" description="Disordered" evidence="1">
    <location>
        <begin position="76"/>
        <end position="96"/>
    </location>
</feature>
<name>A0A0J8R7E8_COCIT</name>
<proteinExistence type="predicted"/>